<gene>
    <name evidence="2" type="ORF">HG543_44975</name>
</gene>
<feature type="region of interest" description="Disordered" evidence="1">
    <location>
        <begin position="152"/>
        <end position="204"/>
    </location>
</feature>
<evidence type="ECO:0000313" key="3">
    <source>
        <dbReference type="Proteomes" id="UP000518300"/>
    </source>
</evidence>
<dbReference type="PANTHER" id="PTHR36441:SF1">
    <property type="entry name" value="DUF503 DOMAIN-CONTAINING PROTEIN"/>
    <property type="match status" value="1"/>
</dbReference>
<dbReference type="PANTHER" id="PTHR36441">
    <property type="entry name" value="HYPOTHETICAL CYTOSOLIC PROTEIN"/>
    <property type="match status" value="1"/>
</dbReference>
<sequence length="204" mass="22599">MFVGVARLTLQIPDSGSLKSKRQVLRRVTERVKARFNVAVAEVDDQDLWQKASVALAVVGNDRRHVDEQLEKIIHFVEEMYVAPLMARETEILGFGDQLFTGTGTARPAGRSRPPMEEEEDDEELSPEDAAAHSEAAIARFLRGERGSLAEAEGLGDWERRHEGDNDGGPGVGRPSPSGGGRMTLDEARARARSLRNPRDWEKK</sequence>
<feature type="region of interest" description="Disordered" evidence="1">
    <location>
        <begin position="98"/>
        <end position="137"/>
    </location>
</feature>
<dbReference type="InterPro" id="IPR007546">
    <property type="entry name" value="DUF503"/>
</dbReference>
<evidence type="ECO:0000256" key="1">
    <source>
        <dbReference type="SAM" id="MobiDB-lite"/>
    </source>
</evidence>
<proteinExistence type="predicted"/>
<keyword evidence="3" id="KW-1185">Reference proteome</keyword>
<reference evidence="2 3" key="1">
    <citation type="submission" date="2020-04" db="EMBL/GenBank/DDBJ databases">
        <title>Draft genome of Pyxidicoccus fallax type strain.</title>
        <authorList>
            <person name="Whitworth D.E."/>
        </authorList>
    </citation>
    <scope>NUCLEOTIDE SEQUENCE [LARGE SCALE GENOMIC DNA]</scope>
    <source>
        <strain evidence="2 3">DSM 14698</strain>
    </source>
</reference>
<dbReference type="EMBL" id="JABBJJ010000369">
    <property type="protein sequence ID" value="NMO21961.1"/>
    <property type="molecule type" value="Genomic_DNA"/>
</dbReference>
<accession>A0A848LWE9</accession>
<comment type="caution">
    <text evidence="2">The sequence shown here is derived from an EMBL/GenBank/DDBJ whole genome shotgun (WGS) entry which is preliminary data.</text>
</comment>
<protein>
    <submittedName>
        <fullName evidence="2">DUF503 domain-containing protein</fullName>
    </submittedName>
</protein>
<evidence type="ECO:0000313" key="2">
    <source>
        <dbReference type="EMBL" id="NMO21961.1"/>
    </source>
</evidence>
<name>A0A848LWE9_9BACT</name>
<dbReference type="Gene3D" id="3.30.70.1120">
    <property type="entry name" value="TT1725-like"/>
    <property type="match status" value="1"/>
</dbReference>
<dbReference type="AlphaFoldDB" id="A0A848LWE9"/>
<dbReference type="RefSeq" id="WP_169351127.1">
    <property type="nucleotide sequence ID" value="NZ_JABBJJ010000369.1"/>
</dbReference>
<dbReference type="SUPFAM" id="SSF103007">
    <property type="entry name" value="Hypothetical protein TT1725"/>
    <property type="match status" value="1"/>
</dbReference>
<dbReference type="Proteomes" id="UP000518300">
    <property type="component" value="Unassembled WGS sequence"/>
</dbReference>
<feature type="compositionally biased region" description="Gly residues" evidence="1">
    <location>
        <begin position="167"/>
        <end position="182"/>
    </location>
</feature>
<dbReference type="Pfam" id="PF04456">
    <property type="entry name" value="DUF503"/>
    <property type="match status" value="1"/>
</dbReference>
<dbReference type="InterPro" id="IPR036746">
    <property type="entry name" value="TT1725-like_sf"/>
</dbReference>
<feature type="compositionally biased region" description="Acidic residues" evidence="1">
    <location>
        <begin position="117"/>
        <end position="127"/>
    </location>
</feature>
<organism evidence="2 3">
    <name type="scientific">Pyxidicoccus fallax</name>
    <dbReference type="NCBI Taxonomy" id="394095"/>
    <lineage>
        <taxon>Bacteria</taxon>
        <taxon>Pseudomonadati</taxon>
        <taxon>Myxococcota</taxon>
        <taxon>Myxococcia</taxon>
        <taxon>Myxococcales</taxon>
        <taxon>Cystobacterineae</taxon>
        <taxon>Myxococcaceae</taxon>
        <taxon>Pyxidicoccus</taxon>
    </lineage>
</organism>